<comment type="caution">
    <text evidence="3">The sequence shown here is derived from an EMBL/GenBank/DDBJ whole genome shotgun (WGS) entry which is preliminary data.</text>
</comment>
<sequence>MLKLKSSVVHISTLSNQPSTSARSQPVKSTLIQPPVTSMNENTPLIPPQPTESHSFSPLFTLPTKRTRTTSTSSVKTIKSYGELMKEKKRPRESLDGGGRRTRQRTASTSSTDTITCNDTGSVPQSPPSCVPFPSSTPMPADVAIPKHSSPKTQGKRNFTPPMSLLIPTRAAPSAPVVTPENVRKGAPALHPNVAPKGRPLNDTIPARFECFPESRSTMHSQSWFEIDSPTSATPPSYHNQHASISFYKRQPHFDVWDLDDDVCIGIPARVHLAAPELDEPDVRFLDIICQSYEHPFPYPYYLQAEPEYTVSFKGYHRTWTSGPETELDLTRGVVVCPRWFSGASSTRANDPERIVTSSRGVLPPDSSVSDDREVNSGWRTQGRYIKFLIPVPMSLIRAGNARVFTVEVRAGRLGVEGYGLEEVARAETEMVVSHLRSECEMGMGRKFRNGK</sequence>
<keyword evidence="4" id="KW-1185">Reference proteome</keyword>
<dbReference type="EMBL" id="JBAHYK010000811">
    <property type="protein sequence ID" value="KAL0571164.1"/>
    <property type="molecule type" value="Genomic_DNA"/>
</dbReference>
<accession>A0ABR3F7E5</accession>
<organism evidence="3 4">
    <name type="scientific">Marasmius crinis-equi</name>
    <dbReference type="NCBI Taxonomy" id="585013"/>
    <lineage>
        <taxon>Eukaryota</taxon>
        <taxon>Fungi</taxon>
        <taxon>Dikarya</taxon>
        <taxon>Basidiomycota</taxon>
        <taxon>Agaricomycotina</taxon>
        <taxon>Agaricomycetes</taxon>
        <taxon>Agaricomycetidae</taxon>
        <taxon>Agaricales</taxon>
        <taxon>Marasmiineae</taxon>
        <taxon>Marasmiaceae</taxon>
        <taxon>Marasmius</taxon>
    </lineage>
</organism>
<gene>
    <name evidence="3" type="ORF">V5O48_010791</name>
    <name evidence="2" type="ORF">V5O48_011102</name>
</gene>
<feature type="region of interest" description="Disordered" evidence="1">
    <location>
        <begin position="32"/>
        <end position="60"/>
    </location>
</feature>
<proteinExistence type="predicted"/>
<dbReference type="Proteomes" id="UP001465976">
    <property type="component" value="Unassembled WGS sequence"/>
</dbReference>
<feature type="compositionally biased region" description="Basic and acidic residues" evidence="1">
    <location>
        <begin position="84"/>
        <end position="99"/>
    </location>
</feature>
<protein>
    <submittedName>
        <fullName evidence="3">Uncharacterized protein</fullName>
    </submittedName>
</protein>
<feature type="compositionally biased region" description="Polar residues" evidence="1">
    <location>
        <begin position="32"/>
        <end position="43"/>
    </location>
</feature>
<feature type="compositionally biased region" description="Polar residues" evidence="1">
    <location>
        <begin position="113"/>
        <end position="124"/>
    </location>
</feature>
<reference evidence="3 4" key="1">
    <citation type="submission" date="2024-02" db="EMBL/GenBank/DDBJ databases">
        <title>A draft genome for the cacao thread blight pathogen Marasmius crinis-equi.</title>
        <authorList>
            <person name="Cohen S.P."/>
            <person name="Baruah I.K."/>
            <person name="Amoako-Attah I."/>
            <person name="Bukari Y."/>
            <person name="Meinhardt L.W."/>
            <person name="Bailey B.A."/>
        </authorList>
    </citation>
    <scope>NUCLEOTIDE SEQUENCE [LARGE SCALE GENOMIC DNA]</scope>
    <source>
        <strain evidence="3 4">GH-76</strain>
    </source>
</reference>
<evidence type="ECO:0000256" key="1">
    <source>
        <dbReference type="SAM" id="MobiDB-lite"/>
    </source>
</evidence>
<feature type="region of interest" description="Disordered" evidence="1">
    <location>
        <begin position="82"/>
        <end position="128"/>
    </location>
</feature>
<name>A0ABR3F7E5_9AGAR</name>
<dbReference type="EMBL" id="JBAHYK010000862">
    <property type="protein sequence ID" value="KAL0570860.1"/>
    <property type="molecule type" value="Genomic_DNA"/>
</dbReference>
<evidence type="ECO:0000313" key="2">
    <source>
        <dbReference type="EMBL" id="KAL0570860.1"/>
    </source>
</evidence>
<evidence type="ECO:0000313" key="3">
    <source>
        <dbReference type="EMBL" id="KAL0571164.1"/>
    </source>
</evidence>
<evidence type="ECO:0000313" key="4">
    <source>
        <dbReference type="Proteomes" id="UP001465976"/>
    </source>
</evidence>